<dbReference type="Proteomes" id="UP000293291">
    <property type="component" value="Unassembled WGS sequence"/>
</dbReference>
<dbReference type="InterPro" id="IPR001818">
    <property type="entry name" value="Pept_M10_metallopeptidase"/>
</dbReference>
<name>A0A4Q2SBJ2_9ACTN</name>
<keyword evidence="3" id="KW-0378">Hydrolase</keyword>
<dbReference type="RefSeq" id="WP_129454941.1">
    <property type="nucleotide sequence ID" value="NZ_JACXYX010000005.1"/>
</dbReference>
<dbReference type="InterPro" id="IPR006026">
    <property type="entry name" value="Peptidase_Metallo"/>
</dbReference>
<feature type="chain" id="PRO_5039274501" evidence="5">
    <location>
        <begin position="21"/>
        <end position="240"/>
    </location>
</feature>
<evidence type="ECO:0000256" key="4">
    <source>
        <dbReference type="ARBA" id="ARBA00022833"/>
    </source>
</evidence>
<evidence type="ECO:0000256" key="3">
    <source>
        <dbReference type="ARBA" id="ARBA00022801"/>
    </source>
</evidence>
<dbReference type="Pfam" id="PF00413">
    <property type="entry name" value="Peptidase_M10"/>
    <property type="match status" value="1"/>
</dbReference>
<gene>
    <name evidence="7" type="ORF">EUA07_09680</name>
</gene>
<dbReference type="EMBL" id="SDWU01000009">
    <property type="protein sequence ID" value="RYC02328.1"/>
    <property type="molecule type" value="Genomic_DNA"/>
</dbReference>
<keyword evidence="7" id="KW-0482">Metalloprotease</keyword>
<dbReference type="GO" id="GO:0006508">
    <property type="term" value="P:proteolysis"/>
    <property type="evidence" value="ECO:0007669"/>
    <property type="project" value="UniProtKB-KW"/>
</dbReference>
<dbReference type="SUPFAM" id="SSF55486">
    <property type="entry name" value="Metalloproteases ('zincins'), catalytic domain"/>
    <property type="match status" value="1"/>
</dbReference>
<protein>
    <submittedName>
        <fullName evidence="7">Matrixin family metalloprotease</fullName>
    </submittedName>
</protein>
<dbReference type="SMART" id="SM00235">
    <property type="entry name" value="ZnMc"/>
    <property type="match status" value="1"/>
</dbReference>
<evidence type="ECO:0000313" key="7">
    <source>
        <dbReference type="EMBL" id="RYC02328.1"/>
    </source>
</evidence>
<sequence>MSVRRLLLVLALLLGSLGLAATPAMSAKPGSTAGSGADCNLPESDAEELVILNYYYPNKYVWDDTHLTVSVQAAPNVSDAHLAAVRDAIESWDEVLRACFDGEITLTDVTGSKRSSADIVLHYVPHAGGVVFAGYAICGATGCGNIIVSSEFATEEGYTPEYLYYVTLHELGHALGLGHATNLRESTDLMGYGWIGDAPDPLFSQCDLDALAYLFGPVLTGAEPAAPGPSELDPTFDCSA</sequence>
<feature type="domain" description="Peptidase metallopeptidase" evidence="6">
    <location>
        <begin position="58"/>
        <end position="217"/>
    </location>
</feature>
<evidence type="ECO:0000256" key="1">
    <source>
        <dbReference type="ARBA" id="ARBA00022670"/>
    </source>
</evidence>
<feature type="signal peptide" evidence="5">
    <location>
        <begin position="1"/>
        <end position="20"/>
    </location>
</feature>
<evidence type="ECO:0000256" key="5">
    <source>
        <dbReference type="SAM" id="SignalP"/>
    </source>
</evidence>
<dbReference type="GO" id="GO:0004222">
    <property type="term" value="F:metalloendopeptidase activity"/>
    <property type="evidence" value="ECO:0007669"/>
    <property type="project" value="InterPro"/>
</dbReference>
<keyword evidence="8" id="KW-1185">Reference proteome</keyword>
<keyword evidence="5" id="KW-0732">Signal</keyword>
<keyword evidence="2" id="KW-0479">Metal-binding</keyword>
<keyword evidence="1 7" id="KW-0645">Protease</keyword>
<evidence type="ECO:0000313" key="8">
    <source>
        <dbReference type="Proteomes" id="UP000293291"/>
    </source>
</evidence>
<dbReference type="GO" id="GO:0031012">
    <property type="term" value="C:extracellular matrix"/>
    <property type="evidence" value="ECO:0007669"/>
    <property type="project" value="InterPro"/>
</dbReference>
<comment type="caution">
    <text evidence="7">The sequence shown here is derived from an EMBL/GenBank/DDBJ whole genome shotgun (WGS) entry which is preliminary data.</text>
</comment>
<proteinExistence type="predicted"/>
<keyword evidence="4" id="KW-0862">Zinc</keyword>
<dbReference type="AlphaFoldDB" id="A0A4Q2SBJ2"/>
<organism evidence="7 8">
    <name type="scientific">Nocardioides ganghwensis</name>
    <dbReference type="NCBI Taxonomy" id="252230"/>
    <lineage>
        <taxon>Bacteria</taxon>
        <taxon>Bacillati</taxon>
        <taxon>Actinomycetota</taxon>
        <taxon>Actinomycetes</taxon>
        <taxon>Propionibacteriales</taxon>
        <taxon>Nocardioidaceae</taxon>
        <taxon>Nocardioides</taxon>
    </lineage>
</organism>
<dbReference type="Gene3D" id="3.40.390.10">
    <property type="entry name" value="Collagenase (Catalytic Domain)"/>
    <property type="match status" value="1"/>
</dbReference>
<evidence type="ECO:0000256" key="2">
    <source>
        <dbReference type="ARBA" id="ARBA00022723"/>
    </source>
</evidence>
<dbReference type="OrthoDB" id="614750at2"/>
<accession>A0A4Q2SBJ2</accession>
<dbReference type="GO" id="GO:0008270">
    <property type="term" value="F:zinc ion binding"/>
    <property type="evidence" value="ECO:0007669"/>
    <property type="project" value="InterPro"/>
</dbReference>
<reference evidence="7 8" key="1">
    <citation type="submission" date="2019-01" db="EMBL/GenBank/DDBJ databases">
        <title>Novel species of Nocardioides.</title>
        <authorList>
            <person name="Liu Q."/>
            <person name="Xin Y.-H."/>
        </authorList>
    </citation>
    <scope>NUCLEOTIDE SEQUENCE [LARGE SCALE GENOMIC DNA]</scope>
    <source>
        <strain evidence="7 8">CGMCC 4.6875</strain>
    </source>
</reference>
<dbReference type="InterPro" id="IPR024079">
    <property type="entry name" value="MetalloPept_cat_dom_sf"/>
</dbReference>
<evidence type="ECO:0000259" key="6">
    <source>
        <dbReference type="SMART" id="SM00235"/>
    </source>
</evidence>